<dbReference type="OrthoDB" id="9255714at2"/>
<evidence type="ECO:0000313" key="1">
    <source>
        <dbReference type="EMBL" id="PNG22768.1"/>
    </source>
</evidence>
<accession>A0A2N8TUU5</accession>
<dbReference type="EMBL" id="POUC01000035">
    <property type="protein sequence ID" value="PNG22768.1"/>
    <property type="molecule type" value="Genomic_DNA"/>
</dbReference>
<organism evidence="1 2">
    <name type="scientific">Streptomyces cahuitamycinicus</name>
    <dbReference type="NCBI Taxonomy" id="2070367"/>
    <lineage>
        <taxon>Bacteria</taxon>
        <taxon>Bacillati</taxon>
        <taxon>Actinomycetota</taxon>
        <taxon>Actinomycetes</taxon>
        <taxon>Kitasatosporales</taxon>
        <taxon>Streptomycetaceae</taxon>
        <taxon>Streptomyces</taxon>
    </lineage>
</organism>
<name>A0A2N8TUU5_9ACTN</name>
<dbReference type="Proteomes" id="UP000235943">
    <property type="component" value="Unassembled WGS sequence"/>
</dbReference>
<dbReference type="InterPro" id="IPR027417">
    <property type="entry name" value="P-loop_NTPase"/>
</dbReference>
<proteinExistence type="predicted"/>
<protein>
    <submittedName>
        <fullName evidence="1">Uncharacterized protein</fullName>
    </submittedName>
</protein>
<dbReference type="SUPFAM" id="SSF52540">
    <property type="entry name" value="P-loop containing nucleoside triphosphate hydrolases"/>
    <property type="match status" value="1"/>
</dbReference>
<reference evidence="1 2" key="1">
    <citation type="submission" date="2018-01" db="EMBL/GenBank/DDBJ databases">
        <title>Draft genome sequence of Streptomyces sp. 13K301.</title>
        <authorList>
            <person name="Sahin N."/>
            <person name="Saygin H."/>
            <person name="Ay H."/>
        </authorList>
    </citation>
    <scope>NUCLEOTIDE SEQUENCE [LARGE SCALE GENOMIC DNA]</scope>
    <source>
        <strain evidence="1 2">13K301</strain>
    </source>
</reference>
<dbReference type="RefSeq" id="WP_102908257.1">
    <property type="nucleotide sequence ID" value="NZ_POUC01000035.1"/>
</dbReference>
<dbReference type="AlphaFoldDB" id="A0A2N8TUU5"/>
<sequence>MTPSFKVSMVGPSRVGKTTLITAILAETETMLSGSEISLILDEQTEMKVRRNRKDLRRAVEAREFDAASLGGSQDIQLYEVGLRAAGDSLPGIPFSILDYPGAWLDPVERSSRPKAKESWPDCEAHITESLMLLVPVEAAVLMEAVTPAQRRAVADLLGFEDVEAMARKWARARNLPAHRDEPAVLVIAPLKCEKYFDDNGGKGRDAARLRQLVREKYRSMLDIVQEESKHRTIRVIYAPVDTYGCVDLMEGQWIEETGAEGEATLDFQGHYRFREIPPKVKVKAAGTVIQELCRCVISGQDRAERQRAVLARSTYDTALARKAERKGFWGAVDFYLSGEARANRMTRLDSRRTLTQAELHREQLAGALRRIAATPSDPRVEVW</sequence>
<evidence type="ECO:0000313" key="2">
    <source>
        <dbReference type="Proteomes" id="UP000235943"/>
    </source>
</evidence>
<keyword evidence="2" id="KW-1185">Reference proteome</keyword>
<comment type="caution">
    <text evidence="1">The sequence shown here is derived from an EMBL/GenBank/DDBJ whole genome shotgun (WGS) entry which is preliminary data.</text>
</comment>
<gene>
    <name evidence="1" type="ORF">C1J00_07590</name>
</gene>